<dbReference type="EMBL" id="AP024485">
    <property type="protein sequence ID" value="BCS86971.1"/>
    <property type="molecule type" value="Genomic_DNA"/>
</dbReference>
<name>A0ABN6ELP0_9BACT</name>
<keyword evidence="1" id="KW-0812">Transmembrane</keyword>
<evidence type="ECO:0000256" key="1">
    <source>
        <dbReference type="SAM" id="Phobius"/>
    </source>
</evidence>
<evidence type="ECO:0000313" key="4">
    <source>
        <dbReference type="Proteomes" id="UP001053296"/>
    </source>
</evidence>
<keyword evidence="1" id="KW-0472">Membrane</keyword>
<reference evidence="3" key="1">
    <citation type="journal article" date="2022" name="Arch. Microbiol.">
        <title>Pseudodesulfovibrio sediminis sp. nov., a mesophilic and neutrophilic sulfate-reducing bacterium isolated from sediment of a brackish lake.</title>
        <authorList>
            <person name="Takahashi A."/>
            <person name="Kojima H."/>
            <person name="Watanabe M."/>
            <person name="Fukui M."/>
        </authorList>
    </citation>
    <scope>NUCLEOTIDE SEQUENCE</scope>
    <source>
        <strain evidence="3">SF6</strain>
    </source>
</reference>
<accession>A0ABN6ELP0</accession>
<protein>
    <recommendedName>
        <fullName evidence="2">DUF2062 domain-containing protein</fullName>
    </recommendedName>
</protein>
<keyword evidence="1" id="KW-1133">Transmembrane helix</keyword>
<dbReference type="PANTHER" id="PTHR40547">
    <property type="entry name" value="SLL0298 PROTEIN"/>
    <property type="match status" value="1"/>
</dbReference>
<dbReference type="InterPro" id="IPR018639">
    <property type="entry name" value="DUF2062"/>
</dbReference>
<keyword evidence="4" id="KW-1185">Reference proteome</keyword>
<dbReference type="Proteomes" id="UP001053296">
    <property type="component" value="Chromosome"/>
</dbReference>
<proteinExistence type="predicted"/>
<dbReference type="PANTHER" id="PTHR40547:SF1">
    <property type="entry name" value="SLL0298 PROTEIN"/>
    <property type="match status" value="1"/>
</dbReference>
<evidence type="ECO:0000313" key="3">
    <source>
        <dbReference type="EMBL" id="BCS86971.1"/>
    </source>
</evidence>
<sequence length="179" mass="20520">MADIRRHDARQEPKVGRFRVWWTGSKRWTKYWYLRLMRQQSSPKNLATACALGMFIGALPIIPFQSVVVIALAFVLRVNKLAAWLATCYSNAATMVPFYYFLFMVGKTVVPVEGVVFDPNNLRMVDLIDAGWKLFGVMFAGGLVFGIPATIVTYFGSLFVIRRYRERRAIRLLRKRTSG</sequence>
<dbReference type="Pfam" id="PF09835">
    <property type="entry name" value="DUF2062"/>
    <property type="match status" value="1"/>
</dbReference>
<feature type="transmembrane region" description="Helical" evidence="1">
    <location>
        <begin position="137"/>
        <end position="161"/>
    </location>
</feature>
<organism evidence="3 4">
    <name type="scientific">Pseudodesulfovibrio sediminis</name>
    <dbReference type="NCBI Taxonomy" id="2810563"/>
    <lineage>
        <taxon>Bacteria</taxon>
        <taxon>Pseudomonadati</taxon>
        <taxon>Thermodesulfobacteriota</taxon>
        <taxon>Desulfovibrionia</taxon>
        <taxon>Desulfovibrionales</taxon>
        <taxon>Desulfovibrionaceae</taxon>
    </lineage>
</organism>
<feature type="domain" description="DUF2062" evidence="2">
    <location>
        <begin position="26"/>
        <end position="168"/>
    </location>
</feature>
<dbReference type="RefSeq" id="WP_229592728.1">
    <property type="nucleotide sequence ID" value="NZ_AP024485.1"/>
</dbReference>
<evidence type="ECO:0000259" key="2">
    <source>
        <dbReference type="Pfam" id="PF09835"/>
    </source>
</evidence>
<gene>
    <name evidence="3" type="ORF">PSDVSF_02130</name>
</gene>